<dbReference type="RefSeq" id="XP_013261058.1">
    <property type="nucleotide sequence ID" value="XM_013405604.1"/>
</dbReference>
<dbReference type="OrthoDB" id="4116156at2759"/>
<dbReference type="GO" id="GO:0016757">
    <property type="term" value="F:glycosyltransferase activity"/>
    <property type="evidence" value="ECO:0007669"/>
    <property type="project" value="UniProtKB-KW"/>
</dbReference>
<dbReference type="PANTHER" id="PTHR47844">
    <property type="entry name" value="SYNTHASE CPS1, PUTATIVE (AFU_ORTHOLOGUE AFUA_7G02500)-RELATED"/>
    <property type="match status" value="1"/>
</dbReference>
<evidence type="ECO:0000256" key="4">
    <source>
        <dbReference type="ARBA" id="ARBA00022692"/>
    </source>
</evidence>
<dbReference type="InterPro" id="IPR052427">
    <property type="entry name" value="Glycosyltrans_GT2/GT47"/>
</dbReference>
<keyword evidence="6" id="KW-0472">Membrane</keyword>
<dbReference type="VEuPathDB" id="FungiDB:A1O9_06394"/>
<keyword evidence="3" id="KW-0808">Transferase</keyword>
<protein>
    <submittedName>
        <fullName evidence="8">Uncharacterized protein</fullName>
    </submittedName>
</protein>
<organism evidence="8 9">
    <name type="scientific">Exophiala aquamarina CBS 119918</name>
    <dbReference type="NCBI Taxonomy" id="1182545"/>
    <lineage>
        <taxon>Eukaryota</taxon>
        <taxon>Fungi</taxon>
        <taxon>Dikarya</taxon>
        <taxon>Ascomycota</taxon>
        <taxon>Pezizomycotina</taxon>
        <taxon>Eurotiomycetes</taxon>
        <taxon>Chaetothyriomycetidae</taxon>
        <taxon>Chaetothyriales</taxon>
        <taxon>Herpotrichiellaceae</taxon>
        <taxon>Exophiala</taxon>
    </lineage>
</organism>
<evidence type="ECO:0000256" key="7">
    <source>
        <dbReference type="ARBA" id="ARBA00023180"/>
    </source>
</evidence>
<reference evidence="8 9" key="1">
    <citation type="submission" date="2013-03" db="EMBL/GenBank/DDBJ databases">
        <title>The Genome Sequence of Exophiala aquamarina CBS 119918.</title>
        <authorList>
            <consortium name="The Broad Institute Genomics Platform"/>
            <person name="Cuomo C."/>
            <person name="de Hoog S."/>
            <person name="Gorbushina A."/>
            <person name="Walker B."/>
            <person name="Young S.K."/>
            <person name="Zeng Q."/>
            <person name="Gargeya S."/>
            <person name="Fitzgerald M."/>
            <person name="Haas B."/>
            <person name="Abouelleil A."/>
            <person name="Allen A.W."/>
            <person name="Alvarado L."/>
            <person name="Arachchi H.M."/>
            <person name="Berlin A.M."/>
            <person name="Chapman S.B."/>
            <person name="Gainer-Dewar J."/>
            <person name="Goldberg J."/>
            <person name="Griggs A."/>
            <person name="Gujja S."/>
            <person name="Hansen M."/>
            <person name="Howarth C."/>
            <person name="Imamovic A."/>
            <person name="Ireland A."/>
            <person name="Larimer J."/>
            <person name="McCowan C."/>
            <person name="Murphy C."/>
            <person name="Pearson M."/>
            <person name="Poon T.W."/>
            <person name="Priest M."/>
            <person name="Roberts A."/>
            <person name="Saif S."/>
            <person name="Shea T."/>
            <person name="Sisk P."/>
            <person name="Sykes S."/>
            <person name="Wortman J."/>
            <person name="Nusbaum C."/>
            <person name="Birren B."/>
        </authorList>
    </citation>
    <scope>NUCLEOTIDE SEQUENCE [LARGE SCALE GENOMIC DNA]</scope>
    <source>
        <strain evidence="8 9">CBS 119918</strain>
    </source>
</reference>
<evidence type="ECO:0000313" key="8">
    <source>
        <dbReference type="EMBL" id="KEF58468.1"/>
    </source>
</evidence>
<dbReference type="STRING" id="1182545.A0A072PGN4"/>
<proteinExistence type="predicted"/>
<evidence type="ECO:0000256" key="5">
    <source>
        <dbReference type="ARBA" id="ARBA00022989"/>
    </source>
</evidence>
<comment type="subcellular location">
    <subcellularLocation>
        <location evidence="1">Membrane</location>
    </subcellularLocation>
</comment>
<evidence type="ECO:0000256" key="2">
    <source>
        <dbReference type="ARBA" id="ARBA00022676"/>
    </source>
</evidence>
<gene>
    <name evidence="8" type="ORF">A1O9_06394</name>
</gene>
<evidence type="ECO:0000313" key="9">
    <source>
        <dbReference type="Proteomes" id="UP000027920"/>
    </source>
</evidence>
<comment type="caution">
    <text evidence="8">The sequence shown here is derived from an EMBL/GenBank/DDBJ whole genome shotgun (WGS) entry which is preliminary data.</text>
</comment>
<evidence type="ECO:0000256" key="6">
    <source>
        <dbReference type="ARBA" id="ARBA00023136"/>
    </source>
</evidence>
<keyword evidence="4" id="KW-0812">Transmembrane</keyword>
<evidence type="ECO:0000256" key="1">
    <source>
        <dbReference type="ARBA" id="ARBA00004370"/>
    </source>
</evidence>
<dbReference type="AlphaFoldDB" id="A0A072PGN4"/>
<keyword evidence="5" id="KW-1133">Transmembrane helix</keyword>
<evidence type="ECO:0000256" key="3">
    <source>
        <dbReference type="ARBA" id="ARBA00022679"/>
    </source>
</evidence>
<keyword evidence="2" id="KW-0328">Glycosyltransferase</keyword>
<keyword evidence="9" id="KW-1185">Reference proteome</keyword>
<dbReference type="GO" id="GO:0016020">
    <property type="term" value="C:membrane"/>
    <property type="evidence" value="ECO:0007669"/>
    <property type="project" value="UniProtKB-SubCell"/>
</dbReference>
<dbReference type="HOGENOM" id="CLU_1073771_0_0_1"/>
<dbReference type="EMBL" id="AMGV01000004">
    <property type="protein sequence ID" value="KEF58468.1"/>
    <property type="molecule type" value="Genomic_DNA"/>
</dbReference>
<accession>A0A072PGN4</accession>
<dbReference type="Proteomes" id="UP000027920">
    <property type="component" value="Unassembled WGS sequence"/>
</dbReference>
<dbReference type="PANTHER" id="PTHR47844:SF1">
    <property type="entry name" value="EXOSTOSIN-LIKE 2"/>
    <property type="match status" value="1"/>
</dbReference>
<dbReference type="GeneID" id="25281311"/>
<sequence>MILRAEILRDSAFQYAFTHDFWMGQRQNTGDDNFITRWVLFGHLFENSQPESNASRRKWKIGIQLTREAQVSTSIMPDSRFAGQMKRWCRSGLRHRLMCLLYEPGIRGMWRTCPFMTRKMVEAMLNPILVWIRIYYWFKTAAVYPRLACLIVGYKIYKQAITLRRFKKEYPWIRKHLWAALLVDRLNYISDWYCWMTLGNDAWVTRATIDE</sequence>
<keyword evidence="7" id="KW-0325">Glycoprotein</keyword>
<name>A0A072PGN4_9EURO</name>